<dbReference type="Proteomes" id="UP001234297">
    <property type="component" value="Chromosome 4"/>
</dbReference>
<evidence type="ECO:0000313" key="1">
    <source>
        <dbReference type="EMBL" id="KAJ8619137.1"/>
    </source>
</evidence>
<keyword evidence="2" id="KW-1185">Reference proteome</keyword>
<comment type="caution">
    <text evidence="1">The sequence shown here is derived from an EMBL/GenBank/DDBJ whole genome shotgun (WGS) entry which is preliminary data.</text>
</comment>
<reference evidence="1 2" key="1">
    <citation type="journal article" date="2022" name="Hortic Res">
        <title>A haplotype resolved chromosomal level avocado genome allows analysis of novel avocado genes.</title>
        <authorList>
            <person name="Nath O."/>
            <person name="Fletcher S.J."/>
            <person name="Hayward A."/>
            <person name="Shaw L.M."/>
            <person name="Masouleh A.K."/>
            <person name="Furtado A."/>
            <person name="Henry R.J."/>
            <person name="Mitter N."/>
        </authorList>
    </citation>
    <scope>NUCLEOTIDE SEQUENCE [LARGE SCALE GENOMIC DNA]</scope>
    <source>
        <strain evidence="2">cv. Hass</strain>
    </source>
</reference>
<name>A0ACC2KDD2_PERAE</name>
<accession>A0ACC2KDD2</accession>
<protein>
    <submittedName>
        <fullName evidence="1">Uncharacterized protein</fullName>
    </submittedName>
</protein>
<evidence type="ECO:0000313" key="2">
    <source>
        <dbReference type="Proteomes" id="UP001234297"/>
    </source>
</evidence>
<dbReference type="EMBL" id="CM056812">
    <property type="protein sequence ID" value="KAJ8619137.1"/>
    <property type="molecule type" value="Genomic_DNA"/>
</dbReference>
<sequence>MDSTATDEIAHDFRPYFIVFKDGRVQRLLLTDLVSPSLNPDGVSSKDLQILPELGVSARLYLPKLDAGDAGRKLPILVYYHGGGFCMASAFCGLYHCYLTSLVAEVNVIAVSVDYRRAPEHPLPTGYDDSWAALQWVAAHTAGGPEAWLSEHGDFDRITIAGDSAGGNIAHNVAMRAGREELGHGVKLRGAILVHPLFNGAEAIGDEGKYPERKAVGDRIWMFSSPTTVGLDDPLINPMAEGAPSLSGLGCARLMVCLAGKDMLRDRGRVYYERLRLSGWKGTVEILESDGEDHVFHLFNPTCENAGIMMQRFVSFLN</sequence>
<proteinExistence type="predicted"/>
<gene>
    <name evidence="1" type="ORF">MRB53_015323</name>
</gene>
<organism evidence="1 2">
    <name type="scientific">Persea americana</name>
    <name type="common">Avocado</name>
    <dbReference type="NCBI Taxonomy" id="3435"/>
    <lineage>
        <taxon>Eukaryota</taxon>
        <taxon>Viridiplantae</taxon>
        <taxon>Streptophyta</taxon>
        <taxon>Embryophyta</taxon>
        <taxon>Tracheophyta</taxon>
        <taxon>Spermatophyta</taxon>
        <taxon>Magnoliopsida</taxon>
        <taxon>Magnoliidae</taxon>
        <taxon>Laurales</taxon>
        <taxon>Lauraceae</taxon>
        <taxon>Persea</taxon>
    </lineage>
</organism>